<name>A0A7W6BL19_9SPHN</name>
<dbReference type="Gene3D" id="3.20.20.450">
    <property type="entry name" value="EAL domain"/>
    <property type="match status" value="1"/>
</dbReference>
<sequence length="345" mass="36770">MPPAIGFDVVIVNVPAAPDDCVETIRQVAATRPGATVILLCDDDLLLTRAASTCAVECALHLAGLLTKPLKLDRLESLLGEQREQRSRADRPGRLDRLARDGASPADYVFQSKHDLRGGHIVGYETFLRVEGVEMINDWFTGLDHDAALAMTVSAARAVVDLHGRIGGGSGSGGGGGGRGGVGRGARGVTVGFNCPCEIFADARFLAELTALSGAAGLPGNRIAVELIDCRGAMPLGDLHAIATRYVAAGFEVHLDDFGMNAASLDRIVHLPLKEVKFDRGFFDLVQNDPHLLDEIISLCHLRGMTSTVTRIEEAAELATARRVGADYGQGYYWSRPAPVIRPLP</sequence>
<evidence type="ECO:0000313" key="2">
    <source>
        <dbReference type="EMBL" id="MBB3927032.1"/>
    </source>
</evidence>
<dbReference type="PROSITE" id="PS50883">
    <property type="entry name" value="EAL"/>
    <property type="match status" value="1"/>
</dbReference>
<dbReference type="AlphaFoldDB" id="A0A7W6BL19"/>
<dbReference type="InterPro" id="IPR050706">
    <property type="entry name" value="Cyclic-di-GMP_PDE-like"/>
</dbReference>
<dbReference type="SUPFAM" id="SSF141868">
    <property type="entry name" value="EAL domain-like"/>
    <property type="match status" value="1"/>
</dbReference>
<dbReference type="EMBL" id="JACIDT010000009">
    <property type="protein sequence ID" value="MBB3927032.1"/>
    <property type="molecule type" value="Genomic_DNA"/>
</dbReference>
<dbReference type="InterPro" id="IPR001633">
    <property type="entry name" value="EAL_dom"/>
</dbReference>
<dbReference type="SMART" id="SM00052">
    <property type="entry name" value="EAL"/>
    <property type="match status" value="1"/>
</dbReference>
<feature type="domain" description="EAL" evidence="1">
    <location>
        <begin position="88"/>
        <end position="345"/>
    </location>
</feature>
<protein>
    <submittedName>
        <fullName evidence="2">EAL domain-containing protein (Putative c-di-GMP-specific phosphodiesterase class I)</fullName>
    </submittedName>
</protein>
<dbReference type="PANTHER" id="PTHR33121">
    <property type="entry name" value="CYCLIC DI-GMP PHOSPHODIESTERASE PDEF"/>
    <property type="match status" value="1"/>
</dbReference>
<reference evidence="2 3" key="1">
    <citation type="submission" date="2020-08" db="EMBL/GenBank/DDBJ databases">
        <title>Genomic Encyclopedia of Type Strains, Phase IV (KMG-IV): sequencing the most valuable type-strain genomes for metagenomic binning, comparative biology and taxonomic classification.</title>
        <authorList>
            <person name="Goeker M."/>
        </authorList>
    </citation>
    <scope>NUCLEOTIDE SEQUENCE [LARGE SCALE GENOMIC DNA]</scope>
    <source>
        <strain evidence="2 3">DSM 26189</strain>
    </source>
</reference>
<organism evidence="2 3">
    <name type="scientific">Sphingobium jiangsuense</name>
    <dbReference type="NCBI Taxonomy" id="870476"/>
    <lineage>
        <taxon>Bacteria</taxon>
        <taxon>Pseudomonadati</taxon>
        <taxon>Pseudomonadota</taxon>
        <taxon>Alphaproteobacteria</taxon>
        <taxon>Sphingomonadales</taxon>
        <taxon>Sphingomonadaceae</taxon>
        <taxon>Sphingobium</taxon>
    </lineage>
</organism>
<accession>A0A7W6BL19</accession>
<proteinExistence type="predicted"/>
<dbReference type="GO" id="GO:0071111">
    <property type="term" value="F:cyclic-guanylate-specific phosphodiesterase activity"/>
    <property type="evidence" value="ECO:0007669"/>
    <property type="project" value="InterPro"/>
</dbReference>
<gene>
    <name evidence="2" type="ORF">GGR43_002755</name>
</gene>
<dbReference type="InterPro" id="IPR035919">
    <property type="entry name" value="EAL_sf"/>
</dbReference>
<dbReference type="Pfam" id="PF00563">
    <property type="entry name" value="EAL"/>
    <property type="match status" value="1"/>
</dbReference>
<dbReference type="Proteomes" id="UP000571950">
    <property type="component" value="Unassembled WGS sequence"/>
</dbReference>
<evidence type="ECO:0000259" key="1">
    <source>
        <dbReference type="PROSITE" id="PS50883"/>
    </source>
</evidence>
<keyword evidence="3" id="KW-1185">Reference proteome</keyword>
<dbReference type="RefSeq" id="WP_188072531.1">
    <property type="nucleotide sequence ID" value="NZ_BSPS01000207.1"/>
</dbReference>
<evidence type="ECO:0000313" key="3">
    <source>
        <dbReference type="Proteomes" id="UP000571950"/>
    </source>
</evidence>
<dbReference type="PANTHER" id="PTHR33121:SF70">
    <property type="entry name" value="SIGNALING PROTEIN YKOW"/>
    <property type="match status" value="1"/>
</dbReference>
<dbReference type="CDD" id="cd01948">
    <property type="entry name" value="EAL"/>
    <property type="match status" value="1"/>
</dbReference>
<comment type="caution">
    <text evidence="2">The sequence shown here is derived from an EMBL/GenBank/DDBJ whole genome shotgun (WGS) entry which is preliminary data.</text>
</comment>